<gene>
    <name evidence="1" type="ORF">HAX54_017373</name>
</gene>
<proteinExistence type="predicted"/>
<sequence length="354" mass="38092">MVLKCPPSDKIYEYILFRGSDIKDLQVKSSPPLQTTTPINNDPAIIQARNSWLNIPKWPAFVSTWRQYRILGSISSSSKCRVLGTCHANVLAYFYGANLADYHKCSNNLCFASWTFHASFHAADAVFWFQLPLQLEHQAYRHQTSQNTLSSLMPTTTSLNSSSSLPAALPSTVPSLQPVVPVTETTSSAISKKASVSAIPTSTLSASLQTLPPLATSPDVNPVVPPVTIKPNPVPIPALSQSASTIVGSSSLAVETPTPSLVTPGQLLQFGPIDVPSTQSTHTAQKDVEVVQVSPAPSSESPAPVITEAQPPILPLPNQTRVQKTNGAQYQPYINYRGRGGRGMGVSRPVIKFR</sequence>
<reference evidence="1 2" key="1">
    <citation type="journal article" date="2021" name="BMC Genomics">
        <title>Datura genome reveals duplications of psychoactive alkaloid biosynthetic genes and high mutation rate following tissue culture.</title>
        <authorList>
            <person name="Rajewski A."/>
            <person name="Carter-House D."/>
            <person name="Stajich J."/>
            <person name="Litt A."/>
        </authorList>
    </citation>
    <scope>NUCLEOTIDE SEQUENCE [LARGE SCALE GENOMIC DNA]</scope>
    <source>
        <strain evidence="1">AR-01</strain>
    </source>
</reference>
<organism evidence="1 2">
    <name type="scientific">Datura stramonium</name>
    <name type="common">Jimsonweed</name>
    <name type="synonym">Common thornapple</name>
    <dbReference type="NCBI Taxonomy" id="4076"/>
    <lineage>
        <taxon>Eukaryota</taxon>
        <taxon>Viridiplantae</taxon>
        <taxon>Streptophyta</taxon>
        <taxon>Embryophyta</taxon>
        <taxon>Tracheophyta</taxon>
        <taxon>Spermatophyta</taxon>
        <taxon>Magnoliopsida</taxon>
        <taxon>eudicotyledons</taxon>
        <taxon>Gunneridae</taxon>
        <taxon>Pentapetalae</taxon>
        <taxon>asterids</taxon>
        <taxon>lamiids</taxon>
        <taxon>Solanales</taxon>
        <taxon>Solanaceae</taxon>
        <taxon>Solanoideae</taxon>
        <taxon>Datureae</taxon>
        <taxon>Datura</taxon>
    </lineage>
</organism>
<name>A0ABS8S3W8_DATST</name>
<evidence type="ECO:0000313" key="1">
    <source>
        <dbReference type="EMBL" id="MCD7452544.1"/>
    </source>
</evidence>
<keyword evidence="2" id="KW-1185">Reference proteome</keyword>
<dbReference type="PANTHER" id="PTHR13586:SF0">
    <property type="entry name" value="TRAILER HITCH, ISOFORM H"/>
    <property type="match status" value="1"/>
</dbReference>
<dbReference type="PANTHER" id="PTHR13586">
    <property type="entry name" value="SCD6 PROTEIN-RELATED"/>
    <property type="match status" value="1"/>
</dbReference>
<evidence type="ECO:0000313" key="2">
    <source>
        <dbReference type="Proteomes" id="UP000823775"/>
    </source>
</evidence>
<dbReference type="Gene3D" id="2.30.30.100">
    <property type="match status" value="1"/>
</dbReference>
<accession>A0ABS8S3W8</accession>
<comment type="caution">
    <text evidence="1">The sequence shown here is derived from an EMBL/GenBank/DDBJ whole genome shotgun (WGS) entry which is preliminary data.</text>
</comment>
<protein>
    <submittedName>
        <fullName evidence="1">Uncharacterized protein</fullName>
    </submittedName>
</protein>
<dbReference type="Proteomes" id="UP000823775">
    <property type="component" value="Unassembled WGS sequence"/>
</dbReference>
<dbReference type="EMBL" id="JACEIK010000215">
    <property type="protein sequence ID" value="MCD7452544.1"/>
    <property type="molecule type" value="Genomic_DNA"/>
</dbReference>